<dbReference type="InterPro" id="IPR002934">
    <property type="entry name" value="Polymerase_NTP_transf_dom"/>
</dbReference>
<accession>A0A098QYV6</accession>
<dbReference type="OrthoDB" id="9799750at2"/>
<proteinExistence type="predicted"/>
<dbReference type="InterPro" id="IPR043519">
    <property type="entry name" value="NT_sf"/>
</dbReference>
<dbReference type="Gene3D" id="3.30.460.10">
    <property type="entry name" value="Beta Polymerase, domain 2"/>
    <property type="match status" value="1"/>
</dbReference>
<keyword evidence="3" id="KW-1185">Reference proteome</keyword>
<reference evidence="2 3" key="1">
    <citation type="submission" date="2014-05" db="EMBL/GenBank/DDBJ databases">
        <title>De novo Genome Sequence of Spirocheata sp.</title>
        <authorList>
            <person name="Shivani Y."/>
            <person name="Subhash Y."/>
            <person name="Tushar L."/>
            <person name="Sasikala C."/>
            <person name="Ramana C.V."/>
        </authorList>
    </citation>
    <scope>NUCLEOTIDE SEQUENCE [LARGE SCALE GENOMIC DNA]</scope>
    <source>
        <strain evidence="2 3">JC230</strain>
    </source>
</reference>
<evidence type="ECO:0000313" key="3">
    <source>
        <dbReference type="Proteomes" id="UP000029692"/>
    </source>
</evidence>
<evidence type="ECO:0000259" key="1">
    <source>
        <dbReference type="Pfam" id="PF01909"/>
    </source>
</evidence>
<name>A0A098QYV6_9SPIO</name>
<dbReference type="STRING" id="1480694.DC28_06150"/>
<comment type="caution">
    <text evidence="2">The sequence shown here is derived from an EMBL/GenBank/DDBJ whole genome shotgun (WGS) entry which is preliminary data.</text>
</comment>
<dbReference type="PANTHER" id="PTHR37030">
    <property type="entry name" value="NUCLEOTIDYLTRANSFERASE"/>
    <property type="match status" value="1"/>
</dbReference>
<protein>
    <recommendedName>
        <fullName evidence="1">Polymerase nucleotidyl transferase domain-containing protein</fullName>
    </recommendedName>
</protein>
<sequence>MSTGQDQIQSIVSKLINEYHPQEIYLYGSFAWGEPNEDSDIDFCIILPDSKESQADRIRRGLYALKGEKCPVDLLVLTVDEIAERKNHPSTLIYRVINEGVKLYAAA</sequence>
<dbReference type="RefSeq" id="WP_037546822.1">
    <property type="nucleotide sequence ID" value="NZ_JNUP01000048.1"/>
</dbReference>
<feature type="domain" description="Polymerase nucleotidyl transferase" evidence="1">
    <location>
        <begin position="14"/>
        <end position="89"/>
    </location>
</feature>
<organism evidence="2 3">
    <name type="scientific">Spirochaeta lutea</name>
    <dbReference type="NCBI Taxonomy" id="1480694"/>
    <lineage>
        <taxon>Bacteria</taxon>
        <taxon>Pseudomonadati</taxon>
        <taxon>Spirochaetota</taxon>
        <taxon>Spirochaetia</taxon>
        <taxon>Spirochaetales</taxon>
        <taxon>Spirochaetaceae</taxon>
        <taxon>Spirochaeta</taxon>
    </lineage>
</organism>
<dbReference type="eggNOG" id="COG1708">
    <property type="taxonomic scope" value="Bacteria"/>
</dbReference>
<gene>
    <name evidence="2" type="ORF">DC28_06150</name>
</gene>
<evidence type="ECO:0000313" key="2">
    <source>
        <dbReference type="EMBL" id="KGE72804.1"/>
    </source>
</evidence>
<dbReference type="Proteomes" id="UP000029692">
    <property type="component" value="Unassembled WGS sequence"/>
</dbReference>
<dbReference type="AlphaFoldDB" id="A0A098QYV6"/>
<dbReference type="Pfam" id="PF01909">
    <property type="entry name" value="NTP_transf_2"/>
    <property type="match status" value="1"/>
</dbReference>
<dbReference type="SUPFAM" id="SSF81301">
    <property type="entry name" value="Nucleotidyltransferase"/>
    <property type="match status" value="1"/>
</dbReference>
<dbReference type="GO" id="GO:0016779">
    <property type="term" value="F:nucleotidyltransferase activity"/>
    <property type="evidence" value="ECO:0007669"/>
    <property type="project" value="InterPro"/>
</dbReference>
<dbReference type="EMBL" id="JNUP01000048">
    <property type="protein sequence ID" value="KGE72804.1"/>
    <property type="molecule type" value="Genomic_DNA"/>
</dbReference>
<dbReference type="PANTHER" id="PTHR37030:SF1">
    <property type="entry name" value="NUCLEOTIDYLTRANSFERASE"/>
    <property type="match status" value="1"/>
</dbReference>
<dbReference type="CDD" id="cd05403">
    <property type="entry name" value="NT_KNTase_like"/>
    <property type="match status" value="1"/>
</dbReference>